<keyword evidence="3" id="KW-0171">Cobalt transport</keyword>
<reference evidence="14" key="2">
    <citation type="submission" date="2021-08" db="EMBL/GenBank/DDBJ databases">
        <authorList>
            <person name="Tani A."/>
            <person name="Ola A."/>
            <person name="Ogura Y."/>
            <person name="Katsura K."/>
            <person name="Hayashi T."/>
        </authorList>
    </citation>
    <scope>NUCLEOTIDE SEQUENCE</scope>
    <source>
        <strain evidence="14">DSM 19015</strain>
    </source>
</reference>
<evidence type="ECO:0000256" key="1">
    <source>
        <dbReference type="ARBA" id="ARBA00002510"/>
    </source>
</evidence>
<evidence type="ECO:0000313" key="15">
    <source>
        <dbReference type="Proteomes" id="UP001055125"/>
    </source>
</evidence>
<accession>A0ABQ4RZY7</accession>
<keyword evidence="15" id="KW-1185">Reference proteome</keyword>
<evidence type="ECO:0000256" key="13">
    <source>
        <dbReference type="RuleBase" id="RU362101"/>
    </source>
</evidence>
<comment type="caution">
    <text evidence="14">The sequence shown here is derived from an EMBL/GenBank/DDBJ whole genome shotgun (WGS) entry which is preliminary data.</text>
</comment>
<dbReference type="PANTHER" id="PTHR40659:SF1">
    <property type="entry name" value="NICKEL_COBALT EFFLUX SYSTEM RCNA"/>
    <property type="match status" value="1"/>
</dbReference>
<feature type="transmembrane region" description="Helical" evidence="13">
    <location>
        <begin position="139"/>
        <end position="167"/>
    </location>
</feature>
<proteinExistence type="inferred from homology"/>
<keyword evidence="12" id="KW-0170">Cobalt</keyword>
<dbReference type="PANTHER" id="PTHR40659">
    <property type="entry name" value="NICKEL/COBALT EFFLUX SYSTEM RCNA"/>
    <property type="match status" value="1"/>
</dbReference>
<feature type="transmembrane region" description="Helical" evidence="13">
    <location>
        <begin position="234"/>
        <end position="256"/>
    </location>
</feature>
<feature type="transmembrane region" description="Helical" evidence="13">
    <location>
        <begin position="301"/>
        <end position="330"/>
    </location>
</feature>
<evidence type="ECO:0000256" key="3">
    <source>
        <dbReference type="ARBA" id="ARBA00022426"/>
    </source>
</evidence>
<comment type="function">
    <text evidence="1">Efflux system for nickel and cobalt.</text>
</comment>
<evidence type="ECO:0000256" key="6">
    <source>
        <dbReference type="ARBA" id="ARBA00022596"/>
    </source>
</evidence>
<keyword evidence="4 13" id="KW-0813">Transport</keyword>
<evidence type="ECO:0000256" key="9">
    <source>
        <dbReference type="ARBA" id="ARBA00023065"/>
    </source>
</evidence>
<feature type="transmembrane region" description="Helical" evidence="13">
    <location>
        <begin position="20"/>
        <end position="41"/>
    </location>
</feature>
<organism evidence="14 15">
    <name type="scientific">Methylobacterium iners</name>
    <dbReference type="NCBI Taxonomy" id="418707"/>
    <lineage>
        <taxon>Bacteria</taxon>
        <taxon>Pseudomonadati</taxon>
        <taxon>Pseudomonadota</taxon>
        <taxon>Alphaproteobacteria</taxon>
        <taxon>Hyphomicrobiales</taxon>
        <taxon>Methylobacteriaceae</taxon>
        <taxon>Methylobacterium</taxon>
    </lineage>
</organism>
<reference evidence="14" key="1">
    <citation type="journal article" date="2021" name="Front. Microbiol.">
        <title>Comprehensive Comparative Genomics and Phenotyping of Methylobacterium Species.</title>
        <authorList>
            <person name="Alessa O."/>
            <person name="Ogura Y."/>
            <person name="Fujitani Y."/>
            <person name="Takami H."/>
            <person name="Hayashi T."/>
            <person name="Sahin N."/>
            <person name="Tani A."/>
        </authorList>
    </citation>
    <scope>NUCLEOTIDE SEQUENCE</scope>
    <source>
        <strain evidence="14">DSM 19015</strain>
    </source>
</reference>
<keyword evidence="11 13" id="KW-0472">Membrane</keyword>
<dbReference type="Pfam" id="PF03824">
    <property type="entry name" value="NicO"/>
    <property type="match status" value="1"/>
</dbReference>
<keyword evidence="9" id="KW-0406">Ion transport</keyword>
<evidence type="ECO:0000256" key="11">
    <source>
        <dbReference type="ARBA" id="ARBA00023136"/>
    </source>
</evidence>
<evidence type="ECO:0000256" key="8">
    <source>
        <dbReference type="ARBA" id="ARBA00022989"/>
    </source>
</evidence>
<protein>
    <recommendedName>
        <fullName evidence="13">Nickel/cobalt efflux system</fullName>
    </recommendedName>
</protein>
<evidence type="ECO:0000256" key="2">
    <source>
        <dbReference type="ARBA" id="ARBA00004651"/>
    </source>
</evidence>
<dbReference type="InterPro" id="IPR051224">
    <property type="entry name" value="NiCoT_RcnA"/>
</dbReference>
<keyword evidence="6" id="KW-0533">Nickel</keyword>
<evidence type="ECO:0000256" key="10">
    <source>
        <dbReference type="ARBA" id="ARBA00023112"/>
    </source>
</evidence>
<keyword evidence="7 13" id="KW-0812">Transmembrane</keyword>
<dbReference type="EMBL" id="BPQP01000045">
    <property type="protein sequence ID" value="GJD95743.1"/>
    <property type="molecule type" value="Genomic_DNA"/>
</dbReference>
<evidence type="ECO:0000256" key="5">
    <source>
        <dbReference type="ARBA" id="ARBA00022475"/>
    </source>
</evidence>
<feature type="transmembrane region" description="Helical" evidence="13">
    <location>
        <begin position="173"/>
        <end position="191"/>
    </location>
</feature>
<sequence>MSATLLAGTASHPNRLALRLAILVAAAALAALALTLLSLLIGPTAAPPPRSPFGIGFREALPAATGLGGWLLAMQSSFSRSLQGAIGLIRDGGGWGPMLLLGFSYGVLHAAGPGHGKAVIAAYIVAGERVLARGIGLSLAAALLQAFVAITIVGIGTLMLGATAAAMTRAGSLIETVSFALVAVLGLVMTWRKAGRLAGLIGGAPASACAPGCRHAHLDDVSRLERLRTWREHAAIIVAAGSRPCAGAVLLLVLALSQNIPAAGIVAVLAMALGTALTTAALATLAVFAKGFALHLAGGRGGAGALAVSGLEVLAGAFVLVLGLAMLAGLSTASGG</sequence>
<gene>
    <name evidence="14" type="ORF">OCOJLMKI_2957</name>
</gene>
<evidence type="ECO:0000256" key="7">
    <source>
        <dbReference type="ARBA" id="ARBA00022692"/>
    </source>
</evidence>
<keyword evidence="10" id="KW-0921">Nickel transport</keyword>
<feature type="transmembrane region" description="Helical" evidence="13">
    <location>
        <begin position="262"/>
        <end position="289"/>
    </location>
</feature>
<comment type="subcellular location">
    <subcellularLocation>
        <location evidence="2 13">Cell membrane</location>
        <topology evidence="2 13">Multi-pass membrane protein</topology>
    </subcellularLocation>
</comment>
<keyword evidence="8 13" id="KW-1133">Transmembrane helix</keyword>
<evidence type="ECO:0000256" key="12">
    <source>
        <dbReference type="ARBA" id="ARBA00023285"/>
    </source>
</evidence>
<evidence type="ECO:0000256" key="4">
    <source>
        <dbReference type="ARBA" id="ARBA00022448"/>
    </source>
</evidence>
<dbReference type="InterPro" id="IPR011541">
    <property type="entry name" value="Ni/Co_transpt_high_affinity"/>
</dbReference>
<keyword evidence="5" id="KW-1003">Cell membrane</keyword>
<name>A0ABQ4RZY7_9HYPH</name>
<evidence type="ECO:0000313" key="14">
    <source>
        <dbReference type="EMBL" id="GJD95743.1"/>
    </source>
</evidence>
<dbReference type="Proteomes" id="UP001055125">
    <property type="component" value="Unassembled WGS sequence"/>
</dbReference>
<comment type="similarity">
    <text evidence="13">Belongs to the NiCoT transporter (TC 2.A.52) family.</text>
</comment>